<proteinExistence type="predicted"/>
<dbReference type="SUPFAM" id="SSF53335">
    <property type="entry name" value="S-adenosyl-L-methionine-dependent methyltransferases"/>
    <property type="match status" value="1"/>
</dbReference>
<sequence length="344" mass="38710">MTNFVQDDIAWGPSSIRDKSSYLYTYACHETERELCFMELAELFGHMPDGEDWLESEQWVDPDRSPFLSACLDVRVTGDSIEQMAEQAGQIQLRNATFKVVSLKAGDPYTYDQLREFERRVGSRIAGTAQMKSPDITFGMISIDGIWRLGILQEPARAWLKHKQKPQNYSTGLSARLARALVNIAAPEPDGVMLLDPCCGMGNVLIEALSMGISVEGCDINPLAVRGARVNLKHYGYDDNIVAIHDMNTWQGHYDAAILDLPYNVCSVFPEEEKLKMLHSLHRLADRAVIISTEPLREHLRETGWKVLHHSTTRKGSFVREIWLCVSIPQDRNQISSSRSCPGG</sequence>
<evidence type="ECO:0000313" key="3">
    <source>
        <dbReference type="Proteomes" id="UP000003094"/>
    </source>
</evidence>
<evidence type="ECO:0000313" key="2">
    <source>
        <dbReference type="EMBL" id="EFU38649.1"/>
    </source>
</evidence>
<evidence type="ECO:0000259" key="1">
    <source>
        <dbReference type="Pfam" id="PF01170"/>
    </source>
</evidence>
<keyword evidence="3" id="KW-1185">Reference proteome</keyword>
<dbReference type="PANTHER" id="PTHR14911:SF13">
    <property type="entry name" value="TRNA (GUANINE(6)-N2)-METHYLTRANSFERASE THUMP3"/>
    <property type="match status" value="1"/>
</dbReference>
<dbReference type="CDD" id="cd02440">
    <property type="entry name" value="AdoMet_MTases"/>
    <property type="match status" value="1"/>
</dbReference>
<dbReference type="GO" id="GO:0030488">
    <property type="term" value="P:tRNA methylation"/>
    <property type="evidence" value="ECO:0007669"/>
    <property type="project" value="TreeGrafter"/>
</dbReference>
<keyword evidence="2" id="KW-0489">Methyltransferase</keyword>
<name>A0A2R9SMR7_9BACL</name>
<organism evidence="2 3">
    <name type="scientific">Paenibacillus vortex V453</name>
    <dbReference type="NCBI Taxonomy" id="715225"/>
    <lineage>
        <taxon>Bacteria</taxon>
        <taxon>Bacillati</taxon>
        <taxon>Bacillota</taxon>
        <taxon>Bacilli</taxon>
        <taxon>Bacillales</taxon>
        <taxon>Paenibacillaceae</taxon>
        <taxon>Paenibacillus</taxon>
    </lineage>
</organism>
<dbReference type="InterPro" id="IPR000241">
    <property type="entry name" value="RlmKL-like_Mtase"/>
</dbReference>
<protein>
    <submittedName>
        <fullName evidence="2">Putative RNA methylase</fullName>
    </submittedName>
</protein>
<keyword evidence="2" id="KW-0808">Transferase</keyword>
<accession>A0A2R9SMR7</accession>
<dbReference type="RefSeq" id="WP_006212513.1">
    <property type="nucleotide sequence ID" value="NZ_ADHJ01000049.1"/>
</dbReference>
<dbReference type="Proteomes" id="UP000003094">
    <property type="component" value="Unassembled WGS sequence"/>
</dbReference>
<dbReference type="Gene3D" id="3.40.50.150">
    <property type="entry name" value="Vaccinia Virus protein VP39"/>
    <property type="match status" value="1"/>
</dbReference>
<dbReference type="EMBL" id="ADHJ01000049">
    <property type="protein sequence ID" value="EFU38649.1"/>
    <property type="molecule type" value="Genomic_DNA"/>
</dbReference>
<dbReference type="PANTHER" id="PTHR14911">
    <property type="entry name" value="THUMP DOMAIN-CONTAINING"/>
    <property type="match status" value="1"/>
</dbReference>
<feature type="domain" description="Ribosomal RNA large subunit methyltransferase K/L-like methyltransferase" evidence="1">
    <location>
        <begin position="165"/>
        <end position="265"/>
    </location>
</feature>
<dbReference type="Pfam" id="PF01170">
    <property type="entry name" value="UPF0020"/>
    <property type="match status" value="1"/>
</dbReference>
<reference evidence="2 3" key="1">
    <citation type="journal article" date="2010" name="BMC Genomics">
        <title>Genome sequence of the pattern forming Paenibacillus vortex bacterium reveals potential for thriving in complex environments.</title>
        <authorList>
            <person name="Sirota-Madi A."/>
            <person name="Olender T."/>
            <person name="Helman Y."/>
            <person name="Ingham C."/>
            <person name="Brainis I."/>
            <person name="Roth D."/>
            <person name="Hagi E."/>
            <person name="Brodsky L."/>
            <person name="Leshkowitz D."/>
            <person name="Galatenko V."/>
            <person name="Nikolaev V."/>
            <person name="Mugasimangalam R.C."/>
            <person name="Bransburg-Zabary S."/>
            <person name="Gutnick D.L."/>
            <person name="Lancet D."/>
            <person name="Ben-Jacob E."/>
        </authorList>
    </citation>
    <scope>NUCLEOTIDE SEQUENCE [LARGE SCALE GENOMIC DNA]</scope>
    <source>
        <strain evidence="2 3">V453</strain>
    </source>
</reference>
<dbReference type="GO" id="GO:0016423">
    <property type="term" value="F:tRNA (guanine) methyltransferase activity"/>
    <property type="evidence" value="ECO:0007669"/>
    <property type="project" value="TreeGrafter"/>
</dbReference>
<dbReference type="AlphaFoldDB" id="A0A2R9SMR7"/>
<dbReference type="InterPro" id="IPR029063">
    <property type="entry name" value="SAM-dependent_MTases_sf"/>
</dbReference>
<comment type="caution">
    <text evidence="2">The sequence shown here is derived from an EMBL/GenBank/DDBJ whole genome shotgun (WGS) entry which is preliminary data.</text>
</comment>
<dbReference type="KEGG" id="pvo:PVOR_28994"/>
<gene>
    <name evidence="2" type="ORF">PVOR_28994</name>
</gene>